<reference evidence="2" key="1">
    <citation type="journal article" date="2019" name="Int. J. Syst. Evol. Microbiol.">
        <title>The Global Catalogue of Microorganisms (GCM) 10K type strain sequencing project: providing services to taxonomists for standard genome sequencing and annotation.</title>
        <authorList>
            <consortium name="The Broad Institute Genomics Platform"/>
            <consortium name="The Broad Institute Genome Sequencing Center for Infectious Disease"/>
            <person name="Wu L."/>
            <person name="Ma J."/>
        </authorList>
    </citation>
    <scope>NUCLEOTIDE SEQUENCE [LARGE SCALE GENOMIC DNA]</scope>
    <source>
        <strain evidence="2">KCTC 42866</strain>
    </source>
</reference>
<evidence type="ECO:0000313" key="1">
    <source>
        <dbReference type="EMBL" id="MFD2582897.1"/>
    </source>
</evidence>
<dbReference type="Proteomes" id="UP001597461">
    <property type="component" value="Unassembled WGS sequence"/>
</dbReference>
<dbReference type="PROSITE" id="PS51257">
    <property type="entry name" value="PROKAR_LIPOPROTEIN"/>
    <property type="match status" value="1"/>
</dbReference>
<sequence>MKNILFVITACFTLTLVSCRKEPFTVFPDYDKNWLAMEDNPNDATIHANFQFYKETGIPVFVNDTIGSQKRVDVFGKTYTYYEVLSLSYSLGGIQSGPPPVVQSFTYCNKTDVPNALTFLRTEIIPIITGKIHVPSILLVENMNTNAFGSYAYKGFNTVVVAQVSKIPAMSAATKADYKAAILRSMLTNSVLDNKYASILDKFYAVSRKYVTGRDAYGLNSFYLTSTYIVGLPAPFTFQALGFLGPDTRITSSSPISTWLDVSMYIEAAMVNTDDQFKQKYAAYPNILTKYGYIRQILNDLGIK</sequence>
<protein>
    <recommendedName>
        <fullName evidence="3">DUF4843 domain-containing protein</fullName>
    </recommendedName>
</protein>
<accession>A0ABW5MI60</accession>
<name>A0ABW5MI60_9SPHI</name>
<evidence type="ECO:0008006" key="3">
    <source>
        <dbReference type="Google" id="ProtNLM"/>
    </source>
</evidence>
<comment type="caution">
    <text evidence="1">The sequence shown here is derived from an EMBL/GenBank/DDBJ whole genome shotgun (WGS) entry which is preliminary data.</text>
</comment>
<dbReference type="EMBL" id="JBHULL010000008">
    <property type="protein sequence ID" value="MFD2582897.1"/>
    <property type="molecule type" value="Genomic_DNA"/>
</dbReference>
<proteinExistence type="predicted"/>
<dbReference type="RefSeq" id="WP_379078395.1">
    <property type="nucleotide sequence ID" value="NZ_JBHULL010000008.1"/>
</dbReference>
<gene>
    <name evidence="1" type="ORF">ACFSR6_10375</name>
</gene>
<keyword evidence="2" id="KW-1185">Reference proteome</keyword>
<organism evidence="1 2">
    <name type="scientific">Pedobacter vanadiisoli</name>
    <dbReference type="NCBI Taxonomy" id="1761975"/>
    <lineage>
        <taxon>Bacteria</taxon>
        <taxon>Pseudomonadati</taxon>
        <taxon>Bacteroidota</taxon>
        <taxon>Sphingobacteriia</taxon>
        <taxon>Sphingobacteriales</taxon>
        <taxon>Sphingobacteriaceae</taxon>
        <taxon>Pedobacter</taxon>
    </lineage>
</organism>
<evidence type="ECO:0000313" key="2">
    <source>
        <dbReference type="Proteomes" id="UP001597461"/>
    </source>
</evidence>